<organism evidence="1 2">
    <name type="scientific">Parapedobacter defluvii</name>
    <dbReference type="NCBI Taxonomy" id="2045106"/>
    <lineage>
        <taxon>Bacteria</taxon>
        <taxon>Pseudomonadati</taxon>
        <taxon>Bacteroidota</taxon>
        <taxon>Sphingobacteriia</taxon>
        <taxon>Sphingobacteriales</taxon>
        <taxon>Sphingobacteriaceae</taxon>
        <taxon>Parapedobacter</taxon>
    </lineage>
</organism>
<accession>A0ABQ1KYE0</accession>
<evidence type="ECO:0000313" key="2">
    <source>
        <dbReference type="Proteomes" id="UP000597338"/>
    </source>
</evidence>
<comment type="caution">
    <text evidence="1">The sequence shown here is derived from an EMBL/GenBank/DDBJ whole genome shotgun (WGS) entry which is preliminary data.</text>
</comment>
<evidence type="ECO:0008006" key="3">
    <source>
        <dbReference type="Google" id="ProtNLM"/>
    </source>
</evidence>
<dbReference type="InterPro" id="IPR012341">
    <property type="entry name" value="6hp_glycosidase-like_sf"/>
</dbReference>
<dbReference type="Gene3D" id="1.50.10.10">
    <property type="match status" value="1"/>
</dbReference>
<name>A0ABQ1KYE0_9SPHI</name>
<gene>
    <name evidence="1" type="ORF">GCM10011386_03610</name>
</gene>
<dbReference type="InterPro" id="IPR008928">
    <property type="entry name" value="6-hairpin_glycosidase_sf"/>
</dbReference>
<dbReference type="Proteomes" id="UP000597338">
    <property type="component" value="Unassembled WGS sequence"/>
</dbReference>
<dbReference type="SUPFAM" id="SSF48208">
    <property type="entry name" value="Six-hairpin glycosidases"/>
    <property type="match status" value="1"/>
</dbReference>
<evidence type="ECO:0000313" key="1">
    <source>
        <dbReference type="EMBL" id="GGC15105.1"/>
    </source>
</evidence>
<dbReference type="EMBL" id="BMIK01000001">
    <property type="protein sequence ID" value="GGC15105.1"/>
    <property type="molecule type" value="Genomic_DNA"/>
</dbReference>
<keyword evidence="2" id="KW-1185">Reference proteome</keyword>
<protein>
    <recommendedName>
        <fullName evidence="3">Alpha-L-rhamnosidase six-hairpin glycosidase domain-containing protein</fullName>
    </recommendedName>
</protein>
<reference evidence="2" key="1">
    <citation type="journal article" date="2019" name="Int. J. Syst. Evol. Microbiol.">
        <title>The Global Catalogue of Microorganisms (GCM) 10K type strain sequencing project: providing services to taxonomists for standard genome sequencing and annotation.</title>
        <authorList>
            <consortium name="The Broad Institute Genomics Platform"/>
            <consortium name="The Broad Institute Genome Sequencing Center for Infectious Disease"/>
            <person name="Wu L."/>
            <person name="Ma J."/>
        </authorList>
    </citation>
    <scope>NUCLEOTIDE SEQUENCE [LARGE SCALE GENOMIC DNA]</scope>
    <source>
        <strain evidence="2">CGMCC 1.15342</strain>
    </source>
</reference>
<proteinExistence type="predicted"/>
<sequence>MIDMKFIFFTFFLLLSFHGFTQKSNEIVVEWKESPASGSFRVTNGNLSSLKITEGQGKVKGNEFYFRSNKSGRVQLTLDGVELTKGSRSTVVTLDAPNTSNGSFSFFLRDVTAEYPIYLPDYGVVVLKADDPRSYAAVEKEILSRKLATKLQRLEAAPEETSFSSVAGRVRNMSVPTWLGISRDFRIFEVAECLPDAARGEANIITPRRSSSPLLLPETENNPVNYLYTVGRGIGVQDNISRRLEQGILPILHSTLTDDDIRYQSTTFVSLEKSALSAETPIGTDFLVADSYSGGHMFTEEQKNVLDARREKELNSEEETVLYFRSEATNTGTVPRYAWFKAPRPGTGWHHKNDYTFDAATGFSTYASGKVFCISRLNGEPLQNEEIAVLLQPNEKIVFEFLVPHSPVSEERATGLEKQSFQQRYDEAKKFWLGKLQQAAFIRLPEKRIEEMVQAGLLHLDLITFGKDPDSTLAPNIGVYSPIGTESAPIIQFYNSMGWQDVAKRSLTYFLDKQHDDGFIQNFGGYMVETGAALWTMGEYFRYTADKEWARQSAPKLLKSCDFLIAWRDRNKKEELRGRGYGMIEGKVADPEDHFHQFMLNGYAYLGVSRVAEILAAIGSDQADRIRKEAAAWKSDIRESFFNVMALSPVVPLGDGTWCPTAPPWTEAPGLRALYMKPEAFWSHGTVTVSDAMLGPLYLVFCEVLHVDEPAAKMLLNYNSELFYQGNAAFSQPYYSRHNWMQAKLGMTKPFLETYYSTFAALADRETYTFWEHLYKVSPHKTHEEGWFLMETRWMLYQEAGDTLSLFKTIPRDWMKDGETIELGGVQSYFGKLNVKATSHVNSGFIEASVESDASRKPDVVTIRLPHPEHKEPVNVEGGVYDRETETVTISPFTGKSTVVIQY</sequence>